<dbReference type="AlphaFoldDB" id="A0A9W4XFL6"/>
<dbReference type="GO" id="GO:0016616">
    <property type="term" value="F:oxidoreductase activity, acting on the CH-OH group of donors, NAD or NADP as acceptor"/>
    <property type="evidence" value="ECO:0007669"/>
    <property type="project" value="TreeGrafter"/>
</dbReference>
<sequence length="330" mass="36941">MPAVYITGANGFIAQHIIKILLEKGYTVIGTIRSKEKGEKLSKIINNPNFQYEIVPELNAPDAFHESLKKHQDIEYIVHSASPVTYTVNDPELDIIIPALKGTENILNGTLLLPKLKKFILTSSDSAIYSNIDERNNKFTFDESSWNNVAYEEGKKDPVGGYYVSKALGEKKAWKFLETHQNAFQLTTVCPSYVFGNQAFKVDPKNLNFSNSYVGDLLTAKNDQFENEIGGFIDVVDVAKAHVFAIENDSVIGKRLFLNNGKFSVQMILDIINKNFPQLNLIKGNVGSGQKDVEVLANVNNEFTKKLLPWQFTSLETSVINTVQQILDSK</sequence>
<dbReference type="FunFam" id="3.40.50.720:FF:000191">
    <property type="entry name" value="Methylglyoxal reductase (NADPH-dependent)"/>
    <property type="match status" value="1"/>
</dbReference>
<feature type="domain" description="NAD-dependent epimerase/dehydratase" evidence="3">
    <location>
        <begin position="4"/>
        <end position="249"/>
    </location>
</feature>
<dbReference type="OrthoDB" id="2735536at2759"/>
<accession>A0A9W4XFL6</accession>
<evidence type="ECO:0000313" key="4">
    <source>
        <dbReference type="EMBL" id="CAI5756860.1"/>
    </source>
</evidence>
<proteinExistence type="inferred from homology"/>
<dbReference type="InterPro" id="IPR001509">
    <property type="entry name" value="Epimerase_deHydtase"/>
</dbReference>
<protein>
    <recommendedName>
        <fullName evidence="3">NAD-dependent epimerase/dehydratase domain-containing protein</fullName>
    </recommendedName>
</protein>
<comment type="similarity">
    <text evidence="2">Belongs to the NAD(P)-dependent epimerase/dehydratase family. Dihydroflavonol-4-reductase subfamily.</text>
</comment>
<reference evidence="4" key="1">
    <citation type="submission" date="2022-12" db="EMBL/GenBank/DDBJ databases">
        <authorList>
            <person name="Brejova B."/>
        </authorList>
    </citation>
    <scope>NUCLEOTIDE SEQUENCE</scope>
</reference>
<comment type="caution">
    <text evidence="4">The sequence shown here is derived from an EMBL/GenBank/DDBJ whole genome shotgun (WGS) entry which is preliminary data.</text>
</comment>
<dbReference type="SUPFAM" id="SSF51735">
    <property type="entry name" value="NAD(P)-binding Rossmann-fold domains"/>
    <property type="match status" value="1"/>
</dbReference>
<evidence type="ECO:0000256" key="2">
    <source>
        <dbReference type="ARBA" id="ARBA00023445"/>
    </source>
</evidence>
<dbReference type="InterPro" id="IPR050425">
    <property type="entry name" value="NAD(P)_dehydrat-like"/>
</dbReference>
<organism evidence="4 5">
    <name type="scientific">Candida verbasci</name>
    <dbReference type="NCBI Taxonomy" id="1227364"/>
    <lineage>
        <taxon>Eukaryota</taxon>
        <taxon>Fungi</taxon>
        <taxon>Dikarya</taxon>
        <taxon>Ascomycota</taxon>
        <taxon>Saccharomycotina</taxon>
        <taxon>Pichiomycetes</taxon>
        <taxon>Debaryomycetaceae</taxon>
        <taxon>Candida/Lodderomyces clade</taxon>
        <taxon>Candida</taxon>
    </lineage>
</organism>
<evidence type="ECO:0000256" key="1">
    <source>
        <dbReference type="ARBA" id="ARBA00023002"/>
    </source>
</evidence>
<keyword evidence="1" id="KW-0560">Oxidoreductase</keyword>
<dbReference type="EMBL" id="CANTUO010000001">
    <property type="protein sequence ID" value="CAI5756860.1"/>
    <property type="molecule type" value="Genomic_DNA"/>
</dbReference>
<dbReference type="InterPro" id="IPR036291">
    <property type="entry name" value="NAD(P)-bd_dom_sf"/>
</dbReference>
<keyword evidence="5" id="KW-1185">Reference proteome</keyword>
<dbReference type="Proteomes" id="UP001152885">
    <property type="component" value="Unassembled WGS sequence"/>
</dbReference>
<dbReference type="Pfam" id="PF01370">
    <property type="entry name" value="Epimerase"/>
    <property type="match status" value="1"/>
</dbReference>
<name>A0A9W4XFL6_9ASCO</name>
<dbReference type="Gene3D" id="3.40.50.720">
    <property type="entry name" value="NAD(P)-binding Rossmann-like Domain"/>
    <property type="match status" value="1"/>
</dbReference>
<evidence type="ECO:0000259" key="3">
    <source>
        <dbReference type="Pfam" id="PF01370"/>
    </source>
</evidence>
<evidence type="ECO:0000313" key="5">
    <source>
        <dbReference type="Proteomes" id="UP001152885"/>
    </source>
</evidence>
<dbReference type="PANTHER" id="PTHR10366:SF844">
    <property type="entry name" value="NADPH-DEPENDENT METHYLGLYOXAL REDUCTASE GRE2"/>
    <property type="match status" value="1"/>
</dbReference>
<gene>
    <name evidence="4" type="ORF">CANVERA_P1378</name>
</gene>
<dbReference type="PANTHER" id="PTHR10366">
    <property type="entry name" value="NAD DEPENDENT EPIMERASE/DEHYDRATASE"/>
    <property type="match status" value="1"/>
</dbReference>